<feature type="domain" description="tRNA-guanine(15) transglycosylase-like" evidence="2">
    <location>
        <begin position="433"/>
        <end position="471"/>
    </location>
</feature>
<reference evidence="3" key="1">
    <citation type="submission" date="2020-07" db="EMBL/GenBank/DDBJ databases">
        <authorList>
            <person name="Nieuwenhuis M."/>
            <person name="Van De Peppel L.J.J."/>
        </authorList>
    </citation>
    <scope>NUCLEOTIDE SEQUENCE</scope>
    <source>
        <strain evidence="3">AP01</strain>
        <tissue evidence="3">Mycelium</tissue>
    </source>
</reference>
<dbReference type="Pfam" id="PF01702">
    <property type="entry name" value="TGT"/>
    <property type="match status" value="1"/>
</dbReference>
<dbReference type="Gene3D" id="3.20.20.105">
    <property type="entry name" value="Queuine tRNA-ribosyltransferase-like"/>
    <property type="match status" value="1"/>
</dbReference>
<dbReference type="InterPro" id="IPR002616">
    <property type="entry name" value="tRNA_ribo_trans-like"/>
</dbReference>
<dbReference type="EMBL" id="JABCKV010000057">
    <property type="protein sequence ID" value="KAG5644845.1"/>
    <property type="molecule type" value="Genomic_DNA"/>
</dbReference>
<accession>A0A9P7GCN8</accession>
<dbReference type="Proteomes" id="UP000775547">
    <property type="component" value="Unassembled WGS sequence"/>
</dbReference>
<dbReference type="PANTHER" id="PTHR46064:SF1">
    <property type="entry name" value="QUEUINE TRNA-RIBOSYLTRANSFERASE ACCESSORY SUBUNIT 2"/>
    <property type="match status" value="1"/>
</dbReference>
<evidence type="ECO:0000256" key="1">
    <source>
        <dbReference type="SAM" id="MobiDB-lite"/>
    </source>
</evidence>
<sequence>MDTKSTSRPLTFSLSSSADSSKFGPRTGTLVVSRQGEGKSVDIDTPALLTLEQDPPLPTLPLSATAPNANAHRLHRHLGLDPSAHLVSLVLRDPYDTRDIPTNGKDFVSALCLRGVRKPDIVLALADEPTPSHSVNQGQRTGISQKRLTKSVERGREWLAQLLAAVSRSHAAPAAPTAIPPTTHTPGIFVSLVGSNSPAARMAFARSLLEPLSELETATLGGLKVLDEGVSGYVVDLVALRRGLAPTPIPASASETSAATAQSILSTASSATPSSPPIPSPRIHEHEHALLHASLGPLSATKPRLVTGTNGPHDILRLVRDVGVDGVDAGWAVQAGGRGVALEFGFPAPVAIGSSTENGKQDIEKQLGHNLYDVKYALDLRPLSGEEGVCACIACKPVPVPGEKRIVHSEVDVPQRDGDGATRDGERGGKAPYTRAYIHHLLHTHEMSAHALLVAHNLATAGRFLEGVRRVLDSPSGGEIAVDEEDPRQRNFEEEIQRFEAAYAELDEEGVMSEAEVMWATVERARGKGRLGREREKAELKGASV</sequence>
<evidence type="ECO:0000313" key="4">
    <source>
        <dbReference type="Proteomes" id="UP000775547"/>
    </source>
</evidence>
<comment type="caution">
    <text evidence="3">The sequence shown here is derived from an EMBL/GenBank/DDBJ whole genome shotgun (WGS) entry which is preliminary data.</text>
</comment>
<feature type="compositionally biased region" description="Low complexity" evidence="1">
    <location>
        <begin position="250"/>
        <end position="273"/>
    </location>
</feature>
<dbReference type="InterPro" id="IPR036511">
    <property type="entry name" value="TGT-like_sf"/>
</dbReference>
<reference evidence="3" key="2">
    <citation type="submission" date="2021-10" db="EMBL/GenBank/DDBJ databases">
        <title>Phylogenomics reveals ancestral predisposition of the termite-cultivated fungus Termitomyces towards a domesticated lifestyle.</title>
        <authorList>
            <person name="Auxier B."/>
            <person name="Grum-Grzhimaylo A."/>
            <person name="Cardenas M.E."/>
            <person name="Lodge J.D."/>
            <person name="Laessoe T."/>
            <person name="Pedersen O."/>
            <person name="Smith M.E."/>
            <person name="Kuyper T.W."/>
            <person name="Franco-Molano E.A."/>
            <person name="Baroni T.J."/>
            <person name="Aanen D.K."/>
        </authorList>
    </citation>
    <scope>NUCLEOTIDE SEQUENCE</scope>
    <source>
        <strain evidence="3">AP01</strain>
        <tissue evidence="3">Mycelium</tissue>
    </source>
</reference>
<protein>
    <recommendedName>
        <fullName evidence="2">tRNA-guanine(15) transglycosylase-like domain-containing protein</fullName>
    </recommendedName>
</protein>
<evidence type="ECO:0000313" key="3">
    <source>
        <dbReference type="EMBL" id="KAG5644845.1"/>
    </source>
</evidence>
<evidence type="ECO:0000259" key="2">
    <source>
        <dbReference type="Pfam" id="PF01702"/>
    </source>
</evidence>
<organism evidence="3 4">
    <name type="scientific">Asterophora parasitica</name>
    <dbReference type="NCBI Taxonomy" id="117018"/>
    <lineage>
        <taxon>Eukaryota</taxon>
        <taxon>Fungi</taxon>
        <taxon>Dikarya</taxon>
        <taxon>Basidiomycota</taxon>
        <taxon>Agaricomycotina</taxon>
        <taxon>Agaricomycetes</taxon>
        <taxon>Agaricomycetidae</taxon>
        <taxon>Agaricales</taxon>
        <taxon>Tricholomatineae</taxon>
        <taxon>Lyophyllaceae</taxon>
        <taxon>Asterophora</taxon>
    </lineage>
</organism>
<gene>
    <name evidence="3" type="ORF">DXG03_007574</name>
</gene>
<feature type="region of interest" description="Disordered" evidence="1">
    <location>
        <begin position="1"/>
        <end position="28"/>
    </location>
</feature>
<dbReference type="PANTHER" id="PTHR46064">
    <property type="entry name" value="QUEUINE TRNA-RIBOSYLTRANSFERASE ACCESSORY SUBUNIT 2"/>
    <property type="match status" value="1"/>
</dbReference>
<feature type="compositionally biased region" description="Polar residues" evidence="1">
    <location>
        <begin position="131"/>
        <end position="146"/>
    </location>
</feature>
<dbReference type="AlphaFoldDB" id="A0A9P7GCN8"/>
<dbReference type="InterPro" id="IPR050852">
    <property type="entry name" value="Queuine_tRNA-ribosyltrfase"/>
</dbReference>
<feature type="region of interest" description="Disordered" evidence="1">
    <location>
        <begin position="129"/>
        <end position="148"/>
    </location>
</feature>
<dbReference type="OrthoDB" id="27601at2759"/>
<dbReference type="SUPFAM" id="SSF51713">
    <property type="entry name" value="tRNA-guanine transglycosylase"/>
    <property type="match status" value="1"/>
</dbReference>
<feature type="compositionally biased region" description="Polar residues" evidence="1">
    <location>
        <begin position="1"/>
        <end position="12"/>
    </location>
</feature>
<proteinExistence type="predicted"/>
<feature type="region of interest" description="Disordered" evidence="1">
    <location>
        <begin position="249"/>
        <end position="282"/>
    </location>
</feature>
<dbReference type="GO" id="GO:0006400">
    <property type="term" value="P:tRNA modification"/>
    <property type="evidence" value="ECO:0007669"/>
    <property type="project" value="InterPro"/>
</dbReference>
<name>A0A9P7GCN8_9AGAR</name>
<keyword evidence="4" id="KW-1185">Reference proteome</keyword>